<evidence type="ECO:0000256" key="2">
    <source>
        <dbReference type="ARBA" id="ARBA00006873"/>
    </source>
</evidence>
<dbReference type="InterPro" id="IPR002016">
    <property type="entry name" value="Haem_peroxidase"/>
</dbReference>
<evidence type="ECO:0000259" key="10">
    <source>
        <dbReference type="PROSITE" id="PS50873"/>
    </source>
</evidence>
<dbReference type="PANTHER" id="PTHR30555">
    <property type="entry name" value="HYDROPEROXIDASE I, BIFUNCTIONAL CATALASE-PEROXIDASE"/>
    <property type="match status" value="1"/>
</dbReference>
<evidence type="ECO:0000256" key="1">
    <source>
        <dbReference type="ARBA" id="ARBA00001970"/>
    </source>
</evidence>
<dbReference type="CDD" id="cd00314">
    <property type="entry name" value="plant_peroxidase_like"/>
    <property type="match status" value="1"/>
</dbReference>
<comment type="similarity">
    <text evidence="2">Belongs to the peroxidase family. Ascorbate peroxidase subfamily.</text>
</comment>
<evidence type="ECO:0000256" key="4">
    <source>
        <dbReference type="ARBA" id="ARBA00022617"/>
    </source>
</evidence>
<evidence type="ECO:0000256" key="5">
    <source>
        <dbReference type="ARBA" id="ARBA00022723"/>
    </source>
</evidence>
<dbReference type="GO" id="GO:0070301">
    <property type="term" value="P:cellular response to hydrogen peroxide"/>
    <property type="evidence" value="ECO:0007669"/>
    <property type="project" value="TreeGrafter"/>
</dbReference>
<name>A0A836BSD3_9CHLO</name>
<comment type="caution">
    <text evidence="11">The sequence shown here is derived from an EMBL/GenBank/DDBJ whole genome shotgun (WGS) entry which is preliminary data.</text>
</comment>
<accession>A0A836BSD3</accession>
<keyword evidence="12" id="KW-1185">Reference proteome</keyword>
<keyword evidence="3" id="KW-0575">Peroxidase</keyword>
<evidence type="ECO:0000313" key="12">
    <source>
        <dbReference type="Proteomes" id="UP000612055"/>
    </source>
</evidence>
<dbReference type="PRINTS" id="PR00458">
    <property type="entry name" value="PEROXIDASE"/>
</dbReference>
<gene>
    <name evidence="11" type="ORF">HYH03_014387</name>
</gene>
<protein>
    <recommendedName>
        <fullName evidence="10">Plant heme peroxidase family profile domain-containing protein</fullName>
    </recommendedName>
</protein>
<sequence length="663" mass="72039">MDRSDAREDLETTRRMVLDVEAVKGLDIAAVKADLKKVFVSSQDFWPADFGHYGPLMIRLAWHCAGSFRSSDGRGGCDGARIRFDPERSWADNTNLEKARSLLWPIKLKYGKALTWGDLIVLAGTTAIEDMGGPVLGVCLGRTEDADGSASYALGPTPLQEMVAPCEANGDCKANPVPELSAPQIRDTFARMAMNDAETVALVGGGHAFGKTHGACPTGPGPAPKDQPSNPWPGTCGAGPMKGKGPNAFTSGFEGPWTTNPIAWDNEYFKNLLEYDWEKHKGPGDHWQWRPVPKPGDNDPPAPIMMLTADIALIKDAEYLKWVTLYAENQTALDEAFSQAWYKLMTRDMGPYSRCLGSQLPPPQPFQAPLPPPSKPLPDFAKVSRDIKKALITASSAIGADSPGGKTSYGALFVNLAFQCAASFRQTDYSGGCNGARIRLAPQKDWPSNKGMDGVLNVLLPIKDKYPTLSVADLIVLAGNAALEDAGARKLKFCGGRSDAPADEAPLPFVPPRQFDDKIIEVRDNWVVKGLSPRDGVALAGRPRSPSQQMRLGYSGSWTSASNKFDNSYFKASLRSGIGVLLNEEWENKTSSAGLDEFKAVGKADVWMTPRDLAIRWDPEFQAIAQEFAADNNAFRNAFAAAWTRFMNADRFKGPTGSECPRK</sequence>
<evidence type="ECO:0000256" key="7">
    <source>
        <dbReference type="ARBA" id="ARBA00023004"/>
    </source>
</evidence>
<dbReference type="GO" id="GO:0005829">
    <property type="term" value="C:cytosol"/>
    <property type="evidence" value="ECO:0007669"/>
    <property type="project" value="TreeGrafter"/>
</dbReference>
<dbReference type="Gene3D" id="1.10.420.10">
    <property type="entry name" value="Peroxidase, domain 2"/>
    <property type="match status" value="2"/>
</dbReference>
<dbReference type="InterPro" id="IPR019794">
    <property type="entry name" value="Peroxidases_AS"/>
</dbReference>
<feature type="domain" description="Plant heme peroxidase family profile" evidence="10">
    <location>
        <begin position="118"/>
        <end position="344"/>
    </location>
</feature>
<dbReference type="GO" id="GO:0020037">
    <property type="term" value="F:heme binding"/>
    <property type="evidence" value="ECO:0007669"/>
    <property type="project" value="InterPro"/>
</dbReference>
<dbReference type="PROSITE" id="PS50873">
    <property type="entry name" value="PEROXIDASE_4"/>
    <property type="match status" value="1"/>
</dbReference>
<keyword evidence="5" id="KW-0479">Metal-binding</keyword>
<dbReference type="OrthoDB" id="407695at2759"/>
<evidence type="ECO:0000313" key="11">
    <source>
        <dbReference type="EMBL" id="KAG2487017.1"/>
    </source>
</evidence>
<evidence type="ECO:0000256" key="9">
    <source>
        <dbReference type="ARBA" id="ARBA00049145"/>
    </source>
</evidence>
<keyword evidence="7" id="KW-0408">Iron</keyword>
<evidence type="ECO:0000256" key="3">
    <source>
        <dbReference type="ARBA" id="ARBA00022559"/>
    </source>
</evidence>
<dbReference type="EMBL" id="JAEHOE010000103">
    <property type="protein sequence ID" value="KAG2487017.1"/>
    <property type="molecule type" value="Genomic_DNA"/>
</dbReference>
<reference evidence="11" key="1">
    <citation type="journal article" date="2020" name="bioRxiv">
        <title>Comparative genomics of Chlamydomonas.</title>
        <authorList>
            <person name="Craig R.J."/>
            <person name="Hasan A.R."/>
            <person name="Ness R.W."/>
            <person name="Keightley P.D."/>
        </authorList>
    </citation>
    <scope>NUCLEOTIDE SEQUENCE</scope>
    <source>
        <strain evidence="11">CCAP 11/70</strain>
    </source>
</reference>
<comment type="catalytic activity">
    <reaction evidence="9">
        <text>2 H2O2 = O2 + 2 H2O</text>
        <dbReference type="Rhea" id="RHEA:20309"/>
        <dbReference type="ChEBI" id="CHEBI:15377"/>
        <dbReference type="ChEBI" id="CHEBI:15379"/>
        <dbReference type="ChEBI" id="CHEBI:16240"/>
        <dbReference type="EC" id="1.11.1.21"/>
    </reaction>
</comment>
<dbReference type="GO" id="GO:0046872">
    <property type="term" value="F:metal ion binding"/>
    <property type="evidence" value="ECO:0007669"/>
    <property type="project" value="UniProtKB-KW"/>
</dbReference>
<comment type="cofactor">
    <cofactor evidence="1">
        <name>heme b</name>
        <dbReference type="ChEBI" id="CHEBI:60344"/>
    </cofactor>
</comment>
<dbReference type="InterPro" id="IPR010255">
    <property type="entry name" value="Haem_peroxidase_sf"/>
</dbReference>
<evidence type="ECO:0000256" key="6">
    <source>
        <dbReference type="ARBA" id="ARBA00023002"/>
    </source>
</evidence>
<dbReference type="Proteomes" id="UP000612055">
    <property type="component" value="Unassembled WGS sequence"/>
</dbReference>
<organism evidence="11 12">
    <name type="scientific">Edaphochlamys debaryana</name>
    <dbReference type="NCBI Taxonomy" id="47281"/>
    <lineage>
        <taxon>Eukaryota</taxon>
        <taxon>Viridiplantae</taxon>
        <taxon>Chlorophyta</taxon>
        <taxon>core chlorophytes</taxon>
        <taxon>Chlorophyceae</taxon>
        <taxon>CS clade</taxon>
        <taxon>Chlamydomonadales</taxon>
        <taxon>Chlamydomonadales incertae sedis</taxon>
        <taxon>Edaphochlamys</taxon>
    </lineage>
</organism>
<dbReference type="GO" id="GO:0042744">
    <property type="term" value="P:hydrogen peroxide catabolic process"/>
    <property type="evidence" value="ECO:0007669"/>
    <property type="project" value="UniProtKB-KW"/>
</dbReference>
<keyword evidence="4" id="KW-0349">Heme</keyword>
<dbReference type="PROSITE" id="PS00436">
    <property type="entry name" value="PEROXIDASE_2"/>
    <property type="match status" value="1"/>
</dbReference>
<dbReference type="GO" id="GO:0004096">
    <property type="term" value="F:catalase activity"/>
    <property type="evidence" value="ECO:0007669"/>
    <property type="project" value="InterPro"/>
</dbReference>
<keyword evidence="8" id="KW-0376">Hydrogen peroxide</keyword>
<proteinExistence type="inferred from homology"/>
<dbReference type="PROSITE" id="PS00435">
    <property type="entry name" value="PEROXIDASE_1"/>
    <property type="match status" value="1"/>
</dbReference>
<dbReference type="AlphaFoldDB" id="A0A836BSD3"/>
<evidence type="ECO:0000256" key="8">
    <source>
        <dbReference type="ARBA" id="ARBA00023324"/>
    </source>
</evidence>
<dbReference type="Pfam" id="PF00141">
    <property type="entry name" value="peroxidase"/>
    <property type="match status" value="2"/>
</dbReference>
<dbReference type="PANTHER" id="PTHR30555:SF0">
    <property type="entry name" value="CATALASE-PEROXIDASE"/>
    <property type="match status" value="1"/>
</dbReference>
<dbReference type="SUPFAM" id="SSF48113">
    <property type="entry name" value="Heme-dependent peroxidases"/>
    <property type="match status" value="2"/>
</dbReference>
<dbReference type="PRINTS" id="PR00460">
    <property type="entry name" value="BPEROXIDASE"/>
</dbReference>
<dbReference type="Gene3D" id="1.10.520.10">
    <property type="match status" value="2"/>
</dbReference>
<dbReference type="InterPro" id="IPR019793">
    <property type="entry name" value="Peroxidases_heam-ligand_BS"/>
</dbReference>
<keyword evidence="6" id="KW-0560">Oxidoreductase</keyword>
<dbReference type="InterPro" id="IPR000763">
    <property type="entry name" value="Catalase_peroxidase"/>
</dbReference>